<sequence>MNQLIKKLKKENLIEEELIIDCIKQNKIIDRLRLELVQDLEEKNEEKKEMYRELVEKEEKTLKLIKEIIKTPKFKRAYSLKENKDKIDYLLKYISKSEIEVTEGNKKFREIFNKLINILDNQTYLEKNKLKNIKKDVGEVIWNQFEDKFKSDEFLKLLSYSNIE</sequence>
<protein>
    <submittedName>
        <fullName evidence="2">Uncharacterized protein</fullName>
    </submittedName>
</protein>
<accession>A0ABT4D6L7</accession>
<organism evidence="2 3">
    <name type="scientific">Clostridium aestuarii</name>
    <dbReference type="NCBI Taxonomy" id="338193"/>
    <lineage>
        <taxon>Bacteria</taxon>
        <taxon>Bacillati</taxon>
        <taxon>Bacillota</taxon>
        <taxon>Clostridia</taxon>
        <taxon>Eubacteriales</taxon>
        <taxon>Clostridiaceae</taxon>
        <taxon>Clostridium</taxon>
    </lineage>
</organism>
<gene>
    <name evidence="2" type="ORF">OW763_16030</name>
</gene>
<reference evidence="2" key="1">
    <citation type="submission" date="2022-12" db="EMBL/GenBank/DDBJ databases">
        <authorList>
            <person name="Wang J."/>
        </authorList>
    </citation>
    <scope>NUCLEOTIDE SEQUENCE</scope>
    <source>
        <strain evidence="2">HY-45-18</strain>
    </source>
</reference>
<comment type="caution">
    <text evidence="2">The sequence shown here is derived from an EMBL/GenBank/DDBJ whole genome shotgun (WGS) entry which is preliminary data.</text>
</comment>
<evidence type="ECO:0000313" key="3">
    <source>
        <dbReference type="Proteomes" id="UP001078443"/>
    </source>
</evidence>
<keyword evidence="1" id="KW-0175">Coiled coil</keyword>
<dbReference type="RefSeq" id="WP_268042522.1">
    <property type="nucleotide sequence ID" value="NZ_JAPQER010000012.1"/>
</dbReference>
<name>A0ABT4D6L7_9CLOT</name>
<evidence type="ECO:0000256" key="1">
    <source>
        <dbReference type="SAM" id="Coils"/>
    </source>
</evidence>
<proteinExistence type="predicted"/>
<evidence type="ECO:0000313" key="2">
    <source>
        <dbReference type="EMBL" id="MCY6485830.1"/>
    </source>
</evidence>
<feature type="coiled-coil region" evidence="1">
    <location>
        <begin position="29"/>
        <end position="61"/>
    </location>
</feature>
<dbReference type="Proteomes" id="UP001078443">
    <property type="component" value="Unassembled WGS sequence"/>
</dbReference>
<keyword evidence="3" id="KW-1185">Reference proteome</keyword>
<dbReference type="EMBL" id="JAPQER010000012">
    <property type="protein sequence ID" value="MCY6485830.1"/>
    <property type="molecule type" value="Genomic_DNA"/>
</dbReference>